<reference evidence="2" key="2">
    <citation type="submission" date="2013-10" db="EMBL/GenBank/DDBJ databases">
        <authorList>
            <person name="Aslett M."/>
        </authorList>
    </citation>
    <scope>NUCLEOTIDE SEQUENCE [LARGE SCALE GENOMIC DNA]</scope>
    <source>
        <strain evidence="2">Houghton</strain>
    </source>
</reference>
<dbReference type="VEuPathDB" id="ToxoDB:EMH_0093750"/>
<feature type="region of interest" description="Disordered" evidence="1">
    <location>
        <begin position="1"/>
        <end position="26"/>
    </location>
</feature>
<dbReference type="AlphaFoldDB" id="U6KML2"/>
<protein>
    <submittedName>
        <fullName evidence="2">Trypsin, putative</fullName>
    </submittedName>
</protein>
<organism evidence="2 3">
    <name type="scientific">Eimeria mitis</name>
    <dbReference type="NCBI Taxonomy" id="44415"/>
    <lineage>
        <taxon>Eukaryota</taxon>
        <taxon>Sar</taxon>
        <taxon>Alveolata</taxon>
        <taxon>Apicomplexa</taxon>
        <taxon>Conoidasida</taxon>
        <taxon>Coccidia</taxon>
        <taxon>Eucoccidiorida</taxon>
        <taxon>Eimeriorina</taxon>
        <taxon>Eimeriidae</taxon>
        <taxon>Eimeria</taxon>
    </lineage>
</organism>
<evidence type="ECO:0000256" key="1">
    <source>
        <dbReference type="SAM" id="MobiDB-lite"/>
    </source>
</evidence>
<evidence type="ECO:0000313" key="2">
    <source>
        <dbReference type="EMBL" id="CDJ36693.1"/>
    </source>
</evidence>
<dbReference type="OrthoDB" id="4217619at2759"/>
<sequence length="192" mass="20607">MKRNRNVCVGSSRSSSSTRESRSGLWTPLRAAEPSTGVADDLDCGAVDLNSLCSSVVKVYSDFTDPNYALPWQMQRQGSSTGSGFIVHPSAGGGERIILTNAHCVAWNNRLHLRKHGSPIKFPARVLAVAHECDLAVLTVDNDDFWADTQGLLFGEDGVIVLGYPRGGDNLCITSGVVSRVDVNTYAHSNTA</sequence>
<dbReference type="GeneID" id="60404611"/>
<accession>U6KML2</accession>
<dbReference type="EMBL" id="HG736584">
    <property type="protein sequence ID" value="CDJ36693.1"/>
    <property type="molecule type" value="Genomic_DNA"/>
</dbReference>
<dbReference type="PANTHER" id="PTHR45980">
    <property type="match status" value="1"/>
</dbReference>
<name>U6KML2_9EIME</name>
<keyword evidence="3" id="KW-1185">Reference proteome</keyword>
<dbReference type="Pfam" id="PF13365">
    <property type="entry name" value="Trypsin_2"/>
    <property type="match status" value="1"/>
</dbReference>
<dbReference type="RefSeq" id="XP_037878981.1">
    <property type="nucleotide sequence ID" value="XM_038023127.1"/>
</dbReference>
<reference evidence="2" key="1">
    <citation type="submission" date="2013-10" db="EMBL/GenBank/DDBJ databases">
        <title>Genomic analysis of the causative agents of coccidiosis in chickens.</title>
        <authorList>
            <person name="Reid A.J."/>
            <person name="Blake D."/>
            <person name="Billington K."/>
            <person name="Browne H."/>
            <person name="Dunn M."/>
            <person name="Hung S."/>
            <person name="Kawahara F."/>
            <person name="Miranda-Saavedra D."/>
            <person name="Mourier T."/>
            <person name="Nagra H."/>
            <person name="Otto T.D."/>
            <person name="Rawlings N."/>
            <person name="Sanchez A."/>
            <person name="Sanders M."/>
            <person name="Subramaniam C."/>
            <person name="Tay Y."/>
            <person name="Dear P."/>
            <person name="Doerig C."/>
            <person name="Gruber A."/>
            <person name="Parkinson J."/>
            <person name="Shirley M."/>
            <person name="Wan K.L."/>
            <person name="Berriman M."/>
            <person name="Tomley F."/>
            <person name="Pain A."/>
        </authorList>
    </citation>
    <scope>NUCLEOTIDE SEQUENCE [LARGE SCALE GENOMIC DNA]</scope>
    <source>
        <strain evidence="2">Houghton</strain>
    </source>
</reference>
<proteinExistence type="predicted"/>
<dbReference type="InterPro" id="IPR009003">
    <property type="entry name" value="Peptidase_S1_PA"/>
</dbReference>
<dbReference type="GO" id="GO:0004252">
    <property type="term" value="F:serine-type endopeptidase activity"/>
    <property type="evidence" value="ECO:0007669"/>
    <property type="project" value="TreeGrafter"/>
</dbReference>
<evidence type="ECO:0000313" key="3">
    <source>
        <dbReference type="Proteomes" id="UP000030744"/>
    </source>
</evidence>
<dbReference type="SUPFAM" id="SSF50494">
    <property type="entry name" value="Trypsin-like serine proteases"/>
    <property type="match status" value="1"/>
</dbReference>
<dbReference type="Proteomes" id="UP000030744">
    <property type="component" value="Unassembled WGS sequence"/>
</dbReference>
<gene>
    <name evidence="2" type="ORF">EMH_0093750</name>
</gene>
<dbReference type="Gene3D" id="2.40.10.120">
    <property type="match status" value="1"/>
</dbReference>
<dbReference type="PANTHER" id="PTHR45980:SF18">
    <property type="entry name" value="PROTEASE DO-LIKE 9"/>
    <property type="match status" value="1"/>
</dbReference>